<dbReference type="PROSITE" id="PS00502">
    <property type="entry name" value="POLYGALACTURONASE"/>
    <property type="match status" value="1"/>
</dbReference>
<proteinExistence type="inferred from homology"/>
<evidence type="ECO:0000256" key="6">
    <source>
        <dbReference type="ARBA" id="ARBA00023295"/>
    </source>
</evidence>
<dbReference type="EMBL" id="ASHM01027506">
    <property type="protein sequence ID" value="PNX74429.1"/>
    <property type="molecule type" value="Genomic_DNA"/>
</dbReference>
<keyword evidence="3" id="KW-0134">Cell wall</keyword>
<dbReference type="PANTHER" id="PTHR31375">
    <property type="match status" value="1"/>
</dbReference>
<evidence type="ECO:0000256" key="9">
    <source>
        <dbReference type="RuleBase" id="RU361169"/>
    </source>
</evidence>
<dbReference type="GO" id="GO:0071555">
    <property type="term" value="P:cell wall organization"/>
    <property type="evidence" value="ECO:0007669"/>
    <property type="project" value="UniProtKB-KW"/>
</dbReference>
<comment type="similarity">
    <text evidence="2 9">Belongs to the glycosyl hydrolase 28 family.</text>
</comment>
<dbReference type="Pfam" id="PF00295">
    <property type="entry name" value="Glyco_hydro_28"/>
    <property type="match status" value="1"/>
</dbReference>
<keyword evidence="5 9" id="KW-0378">Hydrolase</keyword>
<accession>A0A2K3L7C3</accession>
<keyword evidence="6 9" id="KW-0326">Glycosidase</keyword>
<organism evidence="10 11">
    <name type="scientific">Trifolium pratense</name>
    <name type="common">Red clover</name>
    <dbReference type="NCBI Taxonomy" id="57577"/>
    <lineage>
        <taxon>Eukaryota</taxon>
        <taxon>Viridiplantae</taxon>
        <taxon>Streptophyta</taxon>
        <taxon>Embryophyta</taxon>
        <taxon>Tracheophyta</taxon>
        <taxon>Spermatophyta</taxon>
        <taxon>Magnoliopsida</taxon>
        <taxon>eudicotyledons</taxon>
        <taxon>Gunneridae</taxon>
        <taxon>Pentapetalae</taxon>
        <taxon>rosids</taxon>
        <taxon>fabids</taxon>
        <taxon>Fabales</taxon>
        <taxon>Fabaceae</taxon>
        <taxon>Papilionoideae</taxon>
        <taxon>50 kb inversion clade</taxon>
        <taxon>NPAAA clade</taxon>
        <taxon>Hologalegina</taxon>
        <taxon>IRL clade</taxon>
        <taxon>Trifolieae</taxon>
        <taxon>Trifolium</taxon>
    </lineage>
</organism>
<dbReference type="Proteomes" id="UP000236291">
    <property type="component" value="Unassembled WGS sequence"/>
</dbReference>
<dbReference type="InterPro" id="IPR000743">
    <property type="entry name" value="Glyco_hydro_28"/>
</dbReference>
<evidence type="ECO:0000256" key="5">
    <source>
        <dbReference type="ARBA" id="ARBA00022801"/>
    </source>
</evidence>
<dbReference type="STRING" id="57577.A0A2K3L7C3"/>
<dbReference type="GO" id="GO:0004650">
    <property type="term" value="F:polygalacturonase activity"/>
    <property type="evidence" value="ECO:0007669"/>
    <property type="project" value="InterPro"/>
</dbReference>
<gene>
    <name evidence="10" type="ORF">L195_g030349</name>
</gene>
<evidence type="ECO:0000256" key="3">
    <source>
        <dbReference type="ARBA" id="ARBA00022512"/>
    </source>
</evidence>
<dbReference type="Gene3D" id="2.160.20.10">
    <property type="entry name" value="Single-stranded right-handed beta-helix, Pectin lyase-like"/>
    <property type="match status" value="1"/>
</dbReference>
<dbReference type="GO" id="GO:0005975">
    <property type="term" value="P:carbohydrate metabolic process"/>
    <property type="evidence" value="ECO:0007669"/>
    <property type="project" value="InterPro"/>
</dbReference>
<reference evidence="10 11" key="1">
    <citation type="journal article" date="2014" name="Am. J. Bot.">
        <title>Genome assembly and annotation for red clover (Trifolium pratense; Fabaceae).</title>
        <authorList>
            <person name="Istvanek J."/>
            <person name="Jaros M."/>
            <person name="Krenek A."/>
            <person name="Repkova J."/>
        </authorList>
    </citation>
    <scope>NUCLEOTIDE SEQUENCE [LARGE SCALE GENOMIC DNA]</scope>
    <source>
        <strain evidence="11">cv. Tatra</strain>
        <tissue evidence="10">Young leaves</tissue>
    </source>
</reference>
<keyword evidence="7" id="KW-0961">Cell wall biogenesis/degradation</keyword>
<comment type="subcellular location">
    <subcellularLocation>
        <location evidence="1">Secreted</location>
        <location evidence="1">Cell wall</location>
    </subcellularLocation>
</comment>
<keyword evidence="4" id="KW-0964">Secreted</keyword>
<evidence type="ECO:0000256" key="8">
    <source>
        <dbReference type="PROSITE-ProRule" id="PRU10052"/>
    </source>
</evidence>
<dbReference type="AlphaFoldDB" id="A0A2K3L7C3"/>
<dbReference type="InterPro" id="IPR000408">
    <property type="entry name" value="Reg_chr_condens"/>
</dbReference>
<sequence>MNLFVLGDDCISIVHGSKNVEATNITCGPGHGISIGSLGAGKSKEFVSEVTVNGAKISGTKNGVRIKTWPDSAVQISNVLYQNIIGKSASDVAVKFDCSEKFPCKEIALENIDLQYDEGEDAKALCNSVELFYTGHVTPRCYS</sequence>
<name>A0A2K3L7C3_TRIPR</name>
<dbReference type="InterPro" id="IPR012334">
    <property type="entry name" value="Pectin_lyas_fold"/>
</dbReference>
<evidence type="ECO:0000313" key="11">
    <source>
        <dbReference type="Proteomes" id="UP000236291"/>
    </source>
</evidence>
<evidence type="ECO:0000256" key="4">
    <source>
        <dbReference type="ARBA" id="ARBA00022525"/>
    </source>
</evidence>
<evidence type="ECO:0000256" key="2">
    <source>
        <dbReference type="ARBA" id="ARBA00008834"/>
    </source>
</evidence>
<protein>
    <submittedName>
        <fullName evidence="10">Polygalacturonase-like protein</fullName>
    </submittedName>
</protein>
<comment type="caution">
    <text evidence="10">The sequence shown here is derived from an EMBL/GenBank/DDBJ whole genome shotgun (WGS) entry which is preliminary data.</text>
</comment>
<dbReference type="ExpressionAtlas" id="A0A2K3L7C3">
    <property type="expression patterns" value="baseline"/>
</dbReference>
<dbReference type="InterPro" id="IPR011050">
    <property type="entry name" value="Pectin_lyase_fold/virulence"/>
</dbReference>
<evidence type="ECO:0000256" key="1">
    <source>
        <dbReference type="ARBA" id="ARBA00004191"/>
    </source>
</evidence>
<evidence type="ECO:0000313" key="10">
    <source>
        <dbReference type="EMBL" id="PNX74429.1"/>
    </source>
</evidence>
<reference evidence="10 11" key="2">
    <citation type="journal article" date="2017" name="Front. Plant Sci.">
        <title>Gene Classification and Mining of Molecular Markers Useful in Red Clover (Trifolium pratense) Breeding.</title>
        <authorList>
            <person name="Istvanek J."/>
            <person name="Dluhosova J."/>
            <person name="Dluhos P."/>
            <person name="Patkova L."/>
            <person name="Nedelnik J."/>
            <person name="Repkova J."/>
        </authorList>
    </citation>
    <scope>NUCLEOTIDE SEQUENCE [LARGE SCALE GENOMIC DNA]</scope>
    <source>
        <strain evidence="11">cv. Tatra</strain>
        <tissue evidence="10">Young leaves</tissue>
    </source>
</reference>
<dbReference type="SUPFAM" id="SSF51126">
    <property type="entry name" value="Pectin lyase-like"/>
    <property type="match status" value="1"/>
</dbReference>
<feature type="active site" evidence="8">
    <location>
        <position position="31"/>
    </location>
</feature>
<dbReference type="PROSITE" id="PS00626">
    <property type="entry name" value="RCC1_2"/>
    <property type="match status" value="1"/>
</dbReference>
<evidence type="ECO:0000256" key="7">
    <source>
        <dbReference type="ARBA" id="ARBA00023316"/>
    </source>
</evidence>